<organism evidence="2 5">
    <name type="scientific">Agathobacter rectalis</name>
    <dbReference type="NCBI Taxonomy" id="39491"/>
    <lineage>
        <taxon>Bacteria</taxon>
        <taxon>Bacillati</taxon>
        <taxon>Bacillota</taxon>
        <taxon>Clostridia</taxon>
        <taxon>Lachnospirales</taxon>
        <taxon>Lachnospiraceae</taxon>
        <taxon>Agathobacter</taxon>
    </lineage>
</organism>
<dbReference type="AlphaFoldDB" id="A0A395UTG8"/>
<evidence type="ECO:0000313" key="4">
    <source>
        <dbReference type="Proteomes" id="UP000261052"/>
    </source>
</evidence>
<evidence type="ECO:0000313" key="1">
    <source>
        <dbReference type="EMBL" id="RGK38132.1"/>
    </source>
</evidence>
<dbReference type="RefSeq" id="WP_117686929.1">
    <property type="nucleotide sequence ID" value="NZ_QRUJ01000055.1"/>
</dbReference>
<dbReference type="Proteomes" id="UP000266066">
    <property type="component" value="Unassembled WGS sequence"/>
</dbReference>
<dbReference type="EMBL" id="QRUJ01000055">
    <property type="protein sequence ID" value="RGR50854.1"/>
    <property type="molecule type" value="Genomic_DNA"/>
</dbReference>
<dbReference type="EMBL" id="QSQP01000043">
    <property type="protein sequence ID" value="RGK38132.1"/>
    <property type="molecule type" value="Genomic_DNA"/>
</dbReference>
<name>A0A395UTG8_9FIRM</name>
<comment type="caution">
    <text evidence="2">The sequence shown here is derived from an EMBL/GenBank/DDBJ whole genome shotgun (WGS) entry which is preliminary data.</text>
</comment>
<reference evidence="4 5" key="1">
    <citation type="submission" date="2018-08" db="EMBL/GenBank/DDBJ databases">
        <title>A genome reference for cultivated species of the human gut microbiota.</title>
        <authorList>
            <person name="Zou Y."/>
            <person name="Xue W."/>
            <person name="Luo G."/>
        </authorList>
    </citation>
    <scope>NUCLEOTIDE SEQUENCE [LARGE SCALE GENOMIC DNA]</scope>
    <source>
        <strain evidence="2 5">AF25-15</strain>
        <strain evidence="3 6">AM36-3AA</strain>
        <strain evidence="1 4">TF11-15AC</strain>
    </source>
</reference>
<dbReference type="Proteomes" id="UP000286104">
    <property type="component" value="Unassembled WGS sequence"/>
</dbReference>
<gene>
    <name evidence="3" type="ORF">DW848_16375</name>
    <name evidence="2" type="ORF">DWY38_16770</name>
    <name evidence="1" type="ORF">DXD13_15995</name>
</gene>
<evidence type="ECO:0000313" key="5">
    <source>
        <dbReference type="Proteomes" id="UP000266066"/>
    </source>
</evidence>
<protein>
    <submittedName>
        <fullName evidence="2">Uncharacterized protein</fullName>
    </submittedName>
</protein>
<proteinExistence type="predicted"/>
<evidence type="ECO:0000313" key="6">
    <source>
        <dbReference type="Proteomes" id="UP000286104"/>
    </source>
</evidence>
<evidence type="ECO:0000313" key="2">
    <source>
        <dbReference type="EMBL" id="RGR50854.1"/>
    </source>
</evidence>
<dbReference type="EMBL" id="QSHU01000043">
    <property type="protein sequence ID" value="RHC34151.1"/>
    <property type="molecule type" value="Genomic_DNA"/>
</dbReference>
<evidence type="ECO:0000313" key="3">
    <source>
        <dbReference type="EMBL" id="RHC34151.1"/>
    </source>
</evidence>
<dbReference type="Proteomes" id="UP000261052">
    <property type="component" value="Unassembled WGS sequence"/>
</dbReference>
<sequence>MEILKREQGIIILNQYGKSYIRFMAGGISDKLYQIEISKEELDLVMNSSINGELIVNRYMNLEPGLPEGLEDRVIIDYLSFSTDYSDRRKQAILNKFHKYGDIFNEFYYYVLREIFEDGVVESGYYASKLVKEFNLSPLDAYNYLIYLREDTQNAIAGLKDGLQKK</sequence>
<accession>A0A395UTG8</accession>